<name>A0AAD7SEV4_9TELE</name>
<dbReference type="PANTHER" id="PTHR15011:SF3">
    <property type="entry name" value="APOLIPOPROTEIN F"/>
    <property type="match status" value="1"/>
</dbReference>
<dbReference type="EMBL" id="JAINUG010000071">
    <property type="protein sequence ID" value="KAJ8401266.1"/>
    <property type="molecule type" value="Genomic_DNA"/>
</dbReference>
<feature type="chain" id="PRO_5042132950" description="Apolipoprotein F" evidence="1">
    <location>
        <begin position="23"/>
        <end position="432"/>
    </location>
</feature>
<dbReference type="GO" id="GO:0005615">
    <property type="term" value="C:extracellular space"/>
    <property type="evidence" value="ECO:0007669"/>
    <property type="project" value="TreeGrafter"/>
</dbReference>
<evidence type="ECO:0000313" key="3">
    <source>
        <dbReference type="Proteomes" id="UP001221898"/>
    </source>
</evidence>
<reference evidence="2" key="1">
    <citation type="journal article" date="2023" name="Science">
        <title>Genome structures resolve the early diversification of teleost fishes.</title>
        <authorList>
            <person name="Parey E."/>
            <person name="Louis A."/>
            <person name="Montfort J."/>
            <person name="Bouchez O."/>
            <person name="Roques C."/>
            <person name="Iampietro C."/>
            <person name="Lluch J."/>
            <person name="Castinel A."/>
            <person name="Donnadieu C."/>
            <person name="Desvignes T."/>
            <person name="Floi Bucao C."/>
            <person name="Jouanno E."/>
            <person name="Wen M."/>
            <person name="Mejri S."/>
            <person name="Dirks R."/>
            <person name="Jansen H."/>
            <person name="Henkel C."/>
            <person name="Chen W.J."/>
            <person name="Zahm M."/>
            <person name="Cabau C."/>
            <person name="Klopp C."/>
            <person name="Thompson A.W."/>
            <person name="Robinson-Rechavi M."/>
            <person name="Braasch I."/>
            <person name="Lecointre G."/>
            <person name="Bobe J."/>
            <person name="Postlethwait J.H."/>
            <person name="Berthelot C."/>
            <person name="Roest Crollius H."/>
            <person name="Guiguen Y."/>
        </authorList>
    </citation>
    <scope>NUCLEOTIDE SEQUENCE</scope>
    <source>
        <strain evidence="2">NC1722</strain>
    </source>
</reference>
<dbReference type="AlphaFoldDB" id="A0AAD7SEV4"/>
<protein>
    <recommendedName>
        <fullName evidence="4">Apolipoprotein F</fullName>
    </recommendedName>
</protein>
<dbReference type="Proteomes" id="UP001221898">
    <property type="component" value="Unassembled WGS sequence"/>
</dbReference>
<dbReference type="PANTHER" id="PTHR15011">
    <property type="entry name" value="APOLIPOPROTEIN F"/>
    <property type="match status" value="1"/>
</dbReference>
<gene>
    <name evidence="2" type="ORF">AAFF_G00384970</name>
</gene>
<comment type="caution">
    <text evidence="2">The sequence shown here is derived from an EMBL/GenBank/DDBJ whole genome shotgun (WGS) entry which is preliminary data.</text>
</comment>
<evidence type="ECO:0000256" key="1">
    <source>
        <dbReference type="SAM" id="SignalP"/>
    </source>
</evidence>
<proteinExistence type="predicted"/>
<dbReference type="InterPro" id="IPR026114">
    <property type="entry name" value="APOF"/>
</dbReference>
<keyword evidence="3" id="KW-1185">Reference proteome</keyword>
<evidence type="ECO:0008006" key="4">
    <source>
        <dbReference type="Google" id="ProtNLM"/>
    </source>
</evidence>
<dbReference type="Pfam" id="PF15148">
    <property type="entry name" value="Apolipo_F"/>
    <property type="match status" value="1"/>
</dbReference>
<feature type="signal peptide" evidence="1">
    <location>
        <begin position="1"/>
        <end position="22"/>
    </location>
</feature>
<sequence>MNPNLKWLIVVWLSLTNPAVSGLEDGLHRNSAVEEEEEVEGKQVSQSLLSGPPLGRVHPSVAMEGVLRLGEGSREEEDWERAALRVVTAITATLQGRAEVAPLQGNASCEELLASASLGGTSSALFPREVLGLSLVPVLGLSGCPREAQTLVLQLFEVLGVADTEDLLLEIEALIGQGRRAPATATAALPPLVRTAQAERHMQAVMFNIRQLAGTGELPRVTAAEGGDNEPGRCRGWTRVKGTSLLGDMAGEEAGIREAVRRCEDLGAGCAGVSGHRVGTGRYRVVLRRGGRVVPTANSESWIRECREPAPGGRVRRSPRENCVNKREERVYNVVEWIPAVSTLYNLGTAVYYASVNCSETAKERAILSAVDLGTDALMAVTGGTVGVAGYALGAGVKTGVKAGIKYLLNTMKHEEDLIVNQNSWTTSITVQ</sequence>
<keyword evidence="1" id="KW-0732">Signal</keyword>
<accession>A0AAD7SEV4</accession>
<organism evidence="2 3">
    <name type="scientific">Aldrovandia affinis</name>
    <dbReference type="NCBI Taxonomy" id="143900"/>
    <lineage>
        <taxon>Eukaryota</taxon>
        <taxon>Metazoa</taxon>
        <taxon>Chordata</taxon>
        <taxon>Craniata</taxon>
        <taxon>Vertebrata</taxon>
        <taxon>Euteleostomi</taxon>
        <taxon>Actinopterygii</taxon>
        <taxon>Neopterygii</taxon>
        <taxon>Teleostei</taxon>
        <taxon>Notacanthiformes</taxon>
        <taxon>Halosauridae</taxon>
        <taxon>Aldrovandia</taxon>
    </lineage>
</organism>
<dbReference type="GO" id="GO:0008203">
    <property type="term" value="P:cholesterol metabolic process"/>
    <property type="evidence" value="ECO:0007669"/>
    <property type="project" value="TreeGrafter"/>
</dbReference>
<evidence type="ECO:0000313" key="2">
    <source>
        <dbReference type="EMBL" id="KAJ8401266.1"/>
    </source>
</evidence>